<dbReference type="Gene3D" id="3.90.1530.10">
    <property type="entry name" value="Conserved hypothetical protein from pyrococcus furiosus pfu- 392566-001, ParB domain"/>
    <property type="match status" value="1"/>
</dbReference>
<proteinExistence type="predicted"/>
<dbReference type="SUPFAM" id="SSF110849">
    <property type="entry name" value="ParB/Sulfiredoxin"/>
    <property type="match status" value="1"/>
</dbReference>
<comment type="caution">
    <text evidence="1">The sequence shown here is derived from an EMBL/GenBank/DDBJ whole genome shotgun (WGS) entry which is preliminary data.</text>
</comment>
<organism evidence="1 2">
    <name type="scientific">Pseudomonas oryzihabitans</name>
    <dbReference type="NCBI Taxonomy" id="47885"/>
    <lineage>
        <taxon>Bacteria</taxon>
        <taxon>Pseudomonadati</taxon>
        <taxon>Pseudomonadota</taxon>
        <taxon>Gammaproteobacteria</taxon>
        <taxon>Pseudomonadales</taxon>
        <taxon>Pseudomonadaceae</taxon>
        <taxon>Pseudomonas</taxon>
    </lineage>
</organism>
<accession>A0AAJ2BG86</accession>
<evidence type="ECO:0000313" key="1">
    <source>
        <dbReference type="EMBL" id="MDR6233569.1"/>
    </source>
</evidence>
<sequence length="375" mass="42299">MAKKNVSSNEKEIQRIAIEDLDFDPQNPRFSRYFELESQPEAQVIEMMVRAENVQELMGSIGEQGYFVGEPLLVAKSDSKLIVVEGNRRLAALKLLSGNISPNTRMPSVEALKAEAKNPPSDVECIVFDDRRDILRYLGYRHITGAKKWDSLSKARYLKQLRDEFYSGMDEDEQHRSIAREIGSRKDYVAQMLAGLNVFERAEQQGFYGLQRVRAEDVDFGVLTTALSYSNIAEFVGLENRGDVQGENINDGNVKSLLSWIFAQDQNGETILGESRNLRKLSAVVASAPAVEQLLKGASLETAYLHTEGPAKAFTAALNNAHKRLVSVYELVPDIERFDREQLQLIEKINDLSEDVRTLIEKGIRRQKREAAVDE</sequence>
<dbReference type="EMBL" id="JAVJAF010000001">
    <property type="protein sequence ID" value="MDR6233569.1"/>
    <property type="molecule type" value="Genomic_DNA"/>
</dbReference>
<dbReference type="InterPro" id="IPR036086">
    <property type="entry name" value="ParB/Sulfiredoxin_sf"/>
</dbReference>
<reference evidence="1" key="1">
    <citation type="submission" date="2023-08" db="EMBL/GenBank/DDBJ databases">
        <title>Functional and genomic diversity of the sorghum phyllosphere microbiome.</title>
        <authorList>
            <person name="Shade A."/>
        </authorList>
    </citation>
    <scope>NUCLEOTIDE SEQUENCE</scope>
    <source>
        <strain evidence="1">SORGH_AS_0201</strain>
    </source>
</reference>
<evidence type="ECO:0000313" key="2">
    <source>
        <dbReference type="Proteomes" id="UP001268036"/>
    </source>
</evidence>
<evidence type="ECO:0008006" key="3">
    <source>
        <dbReference type="Google" id="ProtNLM"/>
    </source>
</evidence>
<gene>
    <name evidence="1" type="ORF">QE440_001310</name>
</gene>
<protein>
    <recommendedName>
        <fullName evidence="3">ParB/Sulfiredoxin domain-containing protein</fullName>
    </recommendedName>
</protein>
<name>A0AAJ2BG86_9PSED</name>
<dbReference type="Proteomes" id="UP001268036">
    <property type="component" value="Unassembled WGS sequence"/>
</dbReference>
<dbReference type="AlphaFoldDB" id="A0AAJ2BG86"/>
<dbReference type="RefSeq" id="WP_309756605.1">
    <property type="nucleotide sequence ID" value="NZ_JAVJAF010000001.1"/>
</dbReference>